<evidence type="ECO:0000256" key="1">
    <source>
        <dbReference type="ARBA" id="ARBA00004141"/>
    </source>
</evidence>
<dbReference type="FunCoup" id="A0A3P7EVX4">
    <property type="interactions" value="21"/>
</dbReference>
<dbReference type="EMBL" id="UYWW01012303">
    <property type="protein sequence ID" value="VDM20409.1"/>
    <property type="molecule type" value="Genomic_DNA"/>
</dbReference>
<accession>A0A3P7EVX4</accession>
<sequence length="485" mass="54630">MREMETGITEPEVYGAKFLFLKTIRLNVPLCLYSITCFMFHPIFQSLIYQKVCLQYDDRIGNDVNCSQPEISSNSELQAIANWIVLLSSIAICSLGFFASALIGRLGDTKSRKAALLIPFTGLILEGISLVVQSYYMEFSVYWLVGSEALFAAFGGYMSIFSSFFAYATDSVSKYPPKCRSLIIAVLEGVIGFGGTIGYLCSFLLKLWGFNGLFKAFLVIYITCFVTVFFLPSINNNQREIEYKKDMFGFDLINRSIPKCRLPIIAFKGEKYSVIEIIVFMITAASAATVYMFLSIISFKFLWRRKRIGTFLALIIAFTISFFTFIGSVHISFYYLKFRFNWDAGLYGFLKGPTQGLAMLNVLFVYPLLRTHNFTDRTLSLIGVISRALGRLWLGITWSTPSTFLLILFDSFTRFAASGMRAMSANIVPVNNHGSMFTLFAVTEAFSNLMAAIVFHTLFPLSLDFLPQLSFYILAVVMLIPTAIL</sequence>
<evidence type="ECO:0000313" key="6">
    <source>
        <dbReference type="EMBL" id="VDM20409.1"/>
    </source>
</evidence>
<feature type="transmembrane region" description="Helical" evidence="5">
    <location>
        <begin position="311"/>
        <end position="336"/>
    </location>
</feature>
<dbReference type="GO" id="GO:0022857">
    <property type="term" value="F:transmembrane transporter activity"/>
    <property type="evidence" value="ECO:0007669"/>
    <property type="project" value="TreeGrafter"/>
</dbReference>
<feature type="transmembrane region" description="Helical" evidence="5">
    <location>
        <begin position="465"/>
        <end position="484"/>
    </location>
</feature>
<evidence type="ECO:0000256" key="3">
    <source>
        <dbReference type="ARBA" id="ARBA00022989"/>
    </source>
</evidence>
<dbReference type="AlphaFoldDB" id="A0A3P7EVX4"/>
<keyword evidence="4 5" id="KW-0472">Membrane</keyword>
<feature type="transmembrane region" description="Helical" evidence="5">
    <location>
        <begin position="149"/>
        <end position="169"/>
    </location>
</feature>
<gene>
    <name evidence="6" type="ORF">WBA_LOCUS11250</name>
</gene>
<dbReference type="PANTHER" id="PTHR23507:SF27">
    <property type="entry name" value="SOLUTE CARRIER FAMILY RELATED"/>
    <property type="match status" value="1"/>
</dbReference>
<proteinExistence type="predicted"/>
<comment type="subcellular location">
    <subcellularLocation>
        <location evidence="1">Membrane</location>
        <topology evidence="1">Multi-pass membrane protein</topology>
    </subcellularLocation>
</comment>
<dbReference type="PANTHER" id="PTHR23507">
    <property type="entry name" value="ZGC:174356"/>
    <property type="match status" value="1"/>
</dbReference>
<keyword evidence="3 5" id="KW-1133">Transmembrane helix</keyword>
<feature type="transmembrane region" description="Helical" evidence="5">
    <location>
        <begin position="26"/>
        <end position="44"/>
    </location>
</feature>
<feature type="transmembrane region" description="Helical" evidence="5">
    <location>
        <begin position="217"/>
        <end position="235"/>
    </location>
</feature>
<dbReference type="Proteomes" id="UP000270924">
    <property type="component" value="Unassembled WGS sequence"/>
</dbReference>
<protein>
    <recommendedName>
        <fullName evidence="8">Major facilitator superfamily (MFS) profile domain-containing protein</fullName>
    </recommendedName>
</protein>
<dbReference type="GO" id="GO:0016020">
    <property type="term" value="C:membrane"/>
    <property type="evidence" value="ECO:0007669"/>
    <property type="project" value="UniProtKB-SubCell"/>
</dbReference>
<dbReference type="InterPro" id="IPR036259">
    <property type="entry name" value="MFS_trans_sf"/>
</dbReference>
<keyword evidence="7" id="KW-1185">Reference proteome</keyword>
<reference evidence="6 7" key="1">
    <citation type="submission" date="2018-11" db="EMBL/GenBank/DDBJ databases">
        <authorList>
            <consortium name="Pathogen Informatics"/>
        </authorList>
    </citation>
    <scope>NUCLEOTIDE SEQUENCE [LARGE SCALE GENOMIC DNA]</scope>
</reference>
<organism evidence="6 7">
    <name type="scientific">Wuchereria bancrofti</name>
    <dbReference type="NCBI Taxonomy" id="6293"/>
    <lineage>
        <taxon>Eukaryota</taxon>
        <taxon>Metazoa</taxon>
        <taxon>Ecdysozoa</taxon>
        <taxon>Nematoda</taxon>
        <taxon>Chromadorea</taxon>
        <taxon>Rhabditida</taxon>
        <taxon>Spirurina</taxon>
        <taxon>Spiruromorpha</taxon>
        <taxon>Filarioidea</taxon>
        <taxon>Onchocercidae</taxon>
        <taxon>Wuchereria</taxon>
    </lineage>
</organism>
<feature type="transmembrane region" description="Helical" evidence="5">
    <location>
        <begin position="277"/>
        <end position="299"/>
    </location>
</feature>
<evidence type="ECO:0000256" key="4">
    <source>
        <dbReference type="ARBA" id="ARBA00023136"/>
    </source>
</evidence>
<feature type="transmembrane region" description="Helical" evidence="5">
    <location>
        <begin position="434"/>
        <end position="459"/>
    </location>
</feature>
<evidence type="ECO:0000313" key="7">
    <source>
        <dbReference type="Proteomes" id="UP000270924"/>
    </source>
</evidence>
<keyword evidence="2 5" id="KW-0812">Transmembrane</keyword>
<evidence type="ECO:0008006" key="8">
    <source>
        <dbReference type="Google" id="ProtNLM"/>
    </source>
</evidence>
<feature type="transmembrane region" description="Helical" evidence="5">
    <location>
        <begin position="80"/>
        <end position="103"/>
    </location>
</feature>
<dbReference type="Gene3D" id="1.20.1250.20">
    <property type="entry name" value="MFS general substrate transporter like domains"/>
    <property type="match status" value="1"/>
</dbReference>
<dbReference type="OrthoDB" id="419734at2759"/>
<evidence type="ECO:0000256" key="2">
    <source>
        <dbReference type="ARBA" id="ARBA00022692"/>
    </source>
</evidence>
<name>A0A3P7EVX4_WUCBA</name>
<feature type="transmembrane region" description="Helical" evidence="5">
    <location>
        <begin position="389"/>
        <end position="413"/>
    </location>
</feature>
<evidence type="ECO:0000256" key="5">
    <source>
        <dbReference type="SAM" id="Phobius"/>
    </source>
</evidence>
<feature type="transmembrane region" description="Helical" evidence="5">
    <location>
        <begin position="348"/>
        <end position="369"/>
    </location>
</feature>
<dbReference type="InParanoid" id="A0A3P7EVX4"/>
<feature type="transmembrane region" description="Helical" evidence="5">
    <location>
        <begin position="115"/>
        <end position="137"/>
    </location>
</feature>
<dbReference type="OMA" id="YYLKFRF"/>
<feature type="transmembrane region" description="Helical" evidence="5">
    <location>
        <begin position="181"/>
        <end position="205"/>
    </location>
</feature>
<dbReference type="SUPFAM" id="SSF103473">
    <property type="entry name" value="MFS general substrate transporter"/>
    <property type="match status" value="1"/>
</dbReference>